<feature type="domain" description="tRNA wybutosine-synthesizing protein" evidence="13">
    <location>
        <begin position="7"/>
        <end position="210"/>
    </location>
</feature>
<reference evidence="14 15" key="1">
    <citation type="journal article" date="2023" name="Elife">
        <title>Identification of key yeast species and microbe-microbe interactions impacting larval growth of Drosophila in the wild.</title>
        <authorList>
            <person name="Mure A."/>
            <person name="Sugiura Y."/>
            <person name="Maeda R."/>
            <person name="Honda K."/>
            <person name="Sakurai N."/>
            <person name="Takahashi Y."/>
            <person name="Watada M."/>
            <person name="Katoh T."/>
            <person name="Gotoh A."/>
            <person name="Gotoh Y."/>
            <person name="Taniguchi I."/>
            <person name="Nakamura K."/>
            <person name="Hayashi T."/>
            <person name="Katayama T."/>
            <person name="Uemura T."/>
            <person name="Hattori Y."/>
        </authorList>
    </citation>
    <scope>NUCLEOTIDE SEQUENCE [LARGE SCALE GENOMIC DNA]</scope>
    <source>
        <strain evidence="14 15">SB-73</strain>
    </source>
</reference>
<feature type="region of interest" description="Disordered" evidence="12">
    <location>
        <begin position="233"/>
        <end position="266"/>
    </location>
</feature>
<comment type="caution">
    <text evidence="14">The sequence shown here is derived from an EMBL/GenBank/DDBJ whole genome shotgun (WGS) entry which is preliminary data.</text>
</comment>
<keyword evidence="5" id="KW-0808">Transferase</keyword>
<evidence type="ECO:0000256" key="12">
    <source>
        <dbReference type="SAM" id="MobiDB-lite"/>
    </source>
</evidence>
<dbReference type="Pfam" id="PF02676">
    <property type="entry name" value="TYW3"/>
    <property type="match status" value="1"/>
</dbReference>
<evidence type="ECO:0000256" key="11">
    <source>
        <dbReference type="ARBA" id="ARBA00069229"/>
    </source>
</evidence>
<keyword evidence="6" id="KW-0949">S-adenosyl-L-methionine</keyword>
<dbReference type="FunFam" id="3.30.1960.10:FF:000003">
    <property type="entry name" value="tRNA methyltransferase"/>
    <property type="match status" value="1"/>
</dbReference>
<accession>A0AAV5RM02</accession>
<evidence type="ECO:0000256" key="6">
    <source>
        <dbReference type="ARBA" id="ARBA00022691"/>
    </source>
</evidence>
<keyword evidence="15" id="KW-1185">Reference proteome</keyword>
<gene>
    <name evidence="14" type="ORF">DASB73_030940</name>
</gene>
<evidence type="ECO:0000256" key="9">
    <source>
        <dbReference type="ARBA" id="ARBA00049202"/>
    </source>
</evidence>
<dbReference type="AlphaFoldDB" id="A0AAV5RM02"/>
<evidence type="ECO:0000259" key="13">
    <source>
        <dbReference type="Pfam" id="PF02676"/>
    </source>
</evidence>
<dbReference type="SUPFAM" id="SSF111278">
    <property type="entry name" value="SSo0622-like"/>
    <property type="match status" value="1"/>
</dbReference>
<dbReference type="PANTHER" id="PTHR48418:SF1">
    <property type="entry name" value="TRNA WYBUTOSINE-SYNTHESIZING PROTEIN 3"/>
    <property type="match status" value="1"/>
</dbReference>
<comment type="similarity">
    <text evidence="2">Belongs to the TYW3 family.</text>
</comment>
<organism evidence="14 15">
    <name type="scientific">Starmerella bacillaris</name>
    <name type="common">Yeast</name>
    <name type="synonym">Candida zemplinina</name>
    <dbReference type="NCBI Taxonomy" id="1247836"/>
    <lineage>
        <taxon>Eukaryota</taxon>
        <taxon>Fungi</taxon>
        <taxon>Dikarya</taxon>
        <taxon>Ascomycota</taxon>
        <taxon>Saccharomycotina</taxon>
        <taxon>Dipodascomycetes</taxon>
        <taxon>Dipodascales</taxon>
        <taxon>Trichomonascaceae</taxon>
        <taxon>Starmerella</taxon>
    </lineage>
</organism>
<dbReference type="Gene3D" id="3.30.1960.10">
    <property type="entry name" value="tRNA wybutosine-synthesizing-like"/>
    <property type="match status" value="1"/>
</dbReference>
<keyword evidence="4 14" id="KW-0489">Methyltransferase</keyword>
<sequence>MDPFEKTKADILADLGVVDYSPKGSVDHSIIPLINLVNSNKDLVTTSSCSGRVSVFVEGCKNGTVKVGGKGEGGHWLFTTHSAEDLVPGWRKGLDAYRTNEDIIIDDMNPKRYVLYKFEPFILHVKCRNHEAAKRLFSLALFCGFRESGIGSNENVAIRTSMRIDAPLGYLKGDRIHRFASDDYLAELDSLALELFAKNTERIQRLADHITGFTVPETKKVQSRQEKAIQDRLKGLERQKNSEKKEVRANADTETETEPELGNLFI</sequence>
<dbReference type="InterPro" id="IPR036602">
    <property type="entry name" value="tRNA_yW-synthesising-like_sf"/>
</dbReference>
<evidence type="ECO:0000256" key="10">
    <source>
        <dbReference type="ARBA" id="ARBA00058049"/>
    </source>
</evidence>
<evidence type="ECO:0000256" key="2">
    <source>
        <dbReference type="ARBA" id="ARBA00008569"/>
    </source>
</evidence>
<evidence type="ECO:0000256" key="3">
    <source>
        <dbReference type="ARBA" id="ARBA00012750"/>
    </source>
</evidence>
<dbReference type="EC" id="2.1.1.282" evidence="3"/>
<dbReference type="GO" id="GO:0008168">
    <property type="term" value="F:methyltransferase activity"/>
    <property type="evidence" value="ECO:0007669"/>
    <property type="project" value="UniProtKB-KW"/>
</dbReference>
<protein>
    <recommendedName>
        <fullName evidence="11">tRNA wybutosine-synthesizing protein 3</fullName>
        <ecNumber evidence="3">2.1.1.282</ecNumber>
    </recommendedName>
    <alternativeName>
        <fullName evidence="8">tRNA(Phe) 7-((3-amino-3-carboxypropyl)-4-demethylwyosine(37)-N(4))-methyltransferase</fullName>
    </alternativeName>
</protein>
<evidence type="ECO:0000256" key="1">
    <source>
        <dbReference type="ARBA" id="ARBA00004797"/>
    </source>
</evidence>
<proteinExistence type="inferred from homology"/>
<comment type="catalytic activity">
    <reaction evidence="9">
        <text>4-demethyl-7-[(3S)-3-amino-3-carboxypropyl]wyosine(37) in tRNA(Phe) + S-adenosyl-L-methionine = 7-[(3S)-3-amino-3-carboxypropyl]wyosine(37) in tRNA(Phe) + S-adenosyl-L-homocysteine + H(+)</text>
        <dbReference type="Rhea" id="RHEA:36635"/>
        <dbReference type="Rhea" id="RHEA-COMP:10378"/>
        <dbReference type="Rhea" id="RHEA-COMP:10379"/>
        <dbReference type="ChEBI" id="CHEBI:15378"/>
        <dbReference type="ChEBI" id="CHEBI:57856"/>
        <dbReference type="ChEBI" id="CHEBI:59789"/>
        <dbReference type="ChEBI" id="CHEBI:73543"/>
        <dbReference type="ChEBI" id="CHEBI:73550"/>
        <dbReference type="EC" id="2.1.1.282"/>
    </reaction>
</comment>
<dbReference type="EMBL" id="BTGC01000008">
    <property type="protein sequence ID" value="GMM52131.1"/>
    <property type="molecule type" value="Genomic_DNA"/>
</dbReference>
<evidence type="ECO:0000313" key="15">
    <source>
        <dbReference type="Proteomes" id="UP001362899"/>
    </source>
</evidence>
<keyword evidence="7" id="KW-0819">tRNA processing</keyword>
<comment type="function">
    <text evidence="10">S-adenosyl-L-methionine-dependent methyltransferase that acts as a component of the wybutosine biosynthesis pathway. Wybutosine is a hyper modified guanosine with a tricyclic base found at the 3'-position adjacent to the anticodon of eukaryotic phenylalanine tRNA. Probably methylates N-4 position of wybutosine-86 to produce wybutosine-72.</text>
</comment>
<dbReference type="InterPro" id="IPR003827">
    <property type="entry name" value="tRNA_yW-synthesising"/>
</dbReference>
<evidence type="ECO:0000256" key="8">
    <source>
        <dbReference type="ARBA" id="ARBA00030554"/>
    </source>
</evidence>
<dbReference type="Proteomes" id="UP001362899">
    <property type="component" value="Unassembled WGS sequence"/>
</dbReference>
<evidence type="ECO:0000313" key="14">
    <source>
        <dbReference type="EMBL" id="GMM52131.1"/>
    </source>
</evidence>
<dbReference type="PANTHER" id="PTHR48418">
    <property type="entry name" value="TRNA WYBUTOSINE-SYNTHESIZING PROTEIN 3"/>
    <property type="match status" value="1"/>
</dbReference>
<dbReference type="GO" id="GO:0032259">
    <property type="term" value="P:methylation"/>
    <property type="evidence" value="ECO:0007669"/>
    <property type="project" value="UniProtKB-KW"/>
</dbReference>
<comment type="pathway">
    <text evidence="1">tRNA modification; wybutosine-tRNA(Phe) biosynthesis.</text>
</comment>
<dbReference type="GO" id="GO:0008033">
    <property type="term" value="P:tRNA processing"/>
    <property type="evidence" value="ECO:0007669"/>
    <property type="project" value="UniProtKB-KW"/>
</dbReference>
<name>A0AAV5RM02_STABA</name>
<evidence type="ECO:0000256" key="5">
    <source>
        <dbReference type="ARBA" id="ARBA00022679"/>
    </source>
</evidence>
<evidence type="ECO:0000256" key="7">
    <source>
        <dbReference type="ARBA" id="ARBA00022694"/>
    </source>
</evidence>
<feature type="compositionally biased region" description="Basic and acidic residues" evidence="12">
    <location>
        <begin position="233"/>
        <end position="251"/>
    </location>
</feature>
<evidence type="ECO:0000256" key="4">
    <source>
        <dbReference type="ARBA" id="ARBA00022603"/>
    </source>
</evidence>